<comment type="caution">
    <text evidence="3">The sequence shown here is derived from an EMBL/GenBank/DDBJ whole genome shotgun (WGS) entry which is preliminary data.</text>
</comment>
<dbReference type="Pfam" id="PF12796">
    <property type="entry name" value="Ank_2"/>
    <property type="match status" value="1"/>
</dbReference>
<dbReference type="PANTHER" id="PTHR38788:SF3">
    <property type="entry name" value="CLR5 DOMAIN-CONTAINING PROTEIN"/>
    <property type="match status" value="1"/>
</dbReference>
<dbReference type="InterPro" id="IPR002110">
    <property type="entry name" value="Ankyrin_rpt"/>
</dbReference>
<dbReference type="InterPro" id="IPR025676">
    <property type="entry name" value="Clr5_dom"/>
</dbReference>
<evidence type="ECO:0000313" key="3">
    <source>
        <dbReference type="EMBL" id="KAK6345349.1"/>
    </source>
</evidence>
<dbReference type="Pfam" id="PF14420">
    <property type="entry name" value="Clr5"/>
    <property type="match status" value="1"/>
</dbReference>
<accession>A0AAN8MP68</accession>
<dbReference type="PROSITE" id="PS50088">
    <property type="entry name" value="ANK_REPEAT"/>
    <property type="match status" value="1"/>
</dbReference>
<dbReference type="AlphaFoldDB" id="A0AAN8MP68"/>
<dbReference type="EMBL" id="JAVHNR010000004">
    <property type="protein sequence ID" value="KAK6345349.1"/>
    <property type="molecule type" value="Genomic_DNA"/>
</dbReference>
<dbReference type="Proteomes" id="UP001313282">
    <property type="component" value="Unassembled WGS sequence"/>
</dbReference>
<organism evidence="3 4">
    <name type="scientific">Orbilia javanica</name>
    <dbReference type="NCBI Taxonomy" id="47235"/>
    <lineage>
        <taxon>Eukaryota</taxon>
        <taxon>Fungi</taxon>
        <taxon>Dikarya</taxon>
        <taxon>Ascomycota</taxon>
        <taxon>Pezizomycotina</taxon>
        <taxon>Orbiliomycetes</taxon>
        <taxon>Orbiliales</taxon>
        <taxon>Orbiliaceae</taxon>
        <taxon>Orbilia</taxon>
    </lineage>
</organism>
<dbReference type="Gene3D" id="1.25.40.20">
    <property type="entry name" value="Ankyrin repeat-containing domain"/>
    <property type="match status" value="1"/>
</dbReference>
<evidence type="ECO:0000256" key="1">
    <source>
        <dbReference type="PROSITE-ProRule" id="PRU00023"/>
    </source>
</evidence>
<protein>
    <recommendedName>
        <fullName evidence="2">Clr5 domain-containing protein</fullName>
    </recommendedName>
</protein>
<sequence length="1044" mass="119843">MDSRTSCVSKRRNLPLSGIDGHVKDEIRFLYCVQDHTLKWIAEYINKTYGLNGKLHQYRDRLAAWGFRKNIRKAEWMNVQRNVLQRERMGKKSDVHVCLNEITIIPEKKVKRSLARHITTTDMIFMKAQTPSVGQMLGTAPMENIVEILSPSYWDDMMIPPIRRKLNTIFLENLPIKITHRILLETLLPMVSQHPEGSLQVSTIDANKYFVFLKTLVYSISNGLVHFKGIENDLSLINEHGYRRPFKALLSQKIISIRATCEKLMPIFYYRSDEEFIQHTWQHQFGSISYFSIISDLLQKLGGHQLGRGAEKDELKSWPGIRTPLHLVYEDIHRPESPYQVCLRRVIREIIERGVQPTSLPEAKILFLLCYDLKDFAPFFKATPQNLISALADQYSEQRVKTLLYIEDLTQIQLLIDGGFKLDYGFEERLLGVLVLEDDQRTEEFWCNLCVRRWPPVGIDQTNDRYCEEEESMGFNYIFDAARDIYQQNGTRDYYCVVRVYSDIVDDLQKNNLPEVALWEILLAGHLISLRPGVLDFFLEFLDEKYPGVEFKTYLFHTILRMKYDPEEYLREHYGSRIYFDAAFYRLLALGLDINLKLDSLVSPILYVIWRCSQAPGYPNDFESQSKVLDMLAEAGADVNAPLPISLSEITEYIPNQDYRCLRPIDIAYWGNSKEYFHYFLSNEDVGLEGFPIKPMVSKASWVLCPVFIQAAYSRNIHYVSENWGSRMRQTDGSPVGLYEGDIDDQWDDIINVTYDFWDAKAVLALKDRTPTPEEIFNLIAVVAILGGRQSKTSGSTSIGFEIDYSSHIYTAQNHFRKDGAIFRETDIERGFALITTAVQEGWIKINSKMPYHRNLWPPLCLSIVYDNVRLMEHLLDLGADTSPYQIIALFRPTLSAIQLAAGRSLSCLKALVARGVDVNYPPKQFGGTTALHETLRSGRISCLSYLLSEGADIHALETWDGVRFVSRSISGGPEPVSALEYAILEGRIDAVSLMLQAEPSCQPRALELARKRHKALLVQYIGAWTPDSHENTTIADVDMLSDD</sequence>
<evidence type="ECO:0000313" key="4">
    <source>
        <dbReference type="Proteomes" id="UP001313282"/>
    </source>
</evidence>
<proteinExistence type="predicted"/>
<dbReference type="InterPro" id="IPR036770">
    <property type="entry name" value="Ankyrin_rpt-contain_sf"/>
</dbReference>
<feature type="domain" description="Clr5" evidence="2">
    <location>
        <begin position="23"/>
        <end position="69"/>
    </location>
</feature>
<reference evidence="3 4" key="1">
    <citation type="submission" date="2019-10" db="EMBL/GenBank/DDBJ databases">
        <authorList>
            <person name="Palmer J.M."/>
        </authorList>
    </citation>
    <scope>NUCLEOTIDE SEQUENCE [LARGE SCALE GENOMIC DNA]</scope>
    <source>
        <strain evidence="3 4">TWF718</strain>
    </source>
</reference>
<dbReference type="PROSITE" id="PS50297">
    <property type="entry name" value="ANK_REP_REGION"/>
    <property type="match status" value="1"/>
</dbReference>
<name>A0AAN8MP68_9PEZI</name>
<keyword evidence="1" id="KW-0040">ANK repeat</keyword>
<dbReference type="SMART" id="SM00248">
    <property type="entry name" value="ANK"/>
    <property type="match status" value="6"/>
</dbReference>
<evidence type="ECO:0000259" key="2">
    <source>
        <dbReference type="Pfam" id="PF14420"/>
    </source>
</evidence>
<dbReference type="SUPFAM" id="SSF48403">
    <property type="entry name" value="Ankyrin repeat"/>
    <property type="match status" value="1"/>
</dbReference>
<dbReference type="PANTHER" id="PTHR38788">
    <property type="entry name" value="CLR5 DOMAIN-CONTAINING PROTEIN"/>
    <property type="match status" value="1"/>
</dbReference>
<feature type="repeat" description="ANK" evidence="1">
    <location>
        <begin position="927"/>
        <end position="959"/>
    </location>
</feature>
<keyword evidence="4" id="KW-1185">Reference proteome</keyword>
<gene>
    <name evidence="3" type="ORF">TWF718_007267</name>
</gene>